<name>A0A7J6U8T6_PEROL</name>
<evidence type="ECO:0000313" key="2">
    <source>
        <dbReference type="EMBL" id="KAF4738765.1"/>
    </source>
</evidence>
<dbReference type="SUPFAM" id="SSF63825">
    <property type="entry name" value="YWTD domain"/>
    <property type="match status" value="1"/>
</dbReference>
<sequence>MVLFQLPHHFEALRCMAIERLWDGEQSREPMHHLMGDIMGYCRKAELTLDCPTEDLLVGECFADIFTFIDCGVVYQVNSSKECIRLYSICAAKDLTPSSTEVSTLCTDATGNKSFKCYYDEDTRKLYVLYNNGGVLLQHDMASGKTEEAISIPHLAACGGEIAGMIVVHDAVFIGTRGPNGAFEVFWLRLDLTDGVRSVYVADRGNFSFITFAPVPRSPRAVDVLYKSDSVWQSVRINVVVSDSPMLLGAPCVVSYSRKDEIVASRKIQGTLFNNTPGLGLLLLDEGDNHYVLRHPTGLRKVAIINKGGLSLLEGTPIIFGRWSFCGTKKYTSGSHRLRRCQPYLL</sequence>
<dbReference type="AlphaFoldDB" id="A0A7J6U8T6"/>
<evidence type="ECO:0000313" key="4">
    <source>
        <dbReference type="Proteomes" id="UP000541610"/>
    </source>
</evidence>
<comment type="caution">
    <text evidence="3">The sequence shown here is derived from an EMBL/GenBank/DDBJ whole genome shotgun (WGS) entry which is preliminary data.</text>
</comment>
<dbReference type="Proteomes" id="UP000541610">
    <property type="component" value="Unassembled WGS sequence"/>
</dbReference>
<dbReference type="Proteomes" id="UP000553632">
    <property type="component" value="Unassembled WGS sequence"/>
</dbReference>
<dbReference type="Proteomes" id="UP000574390">
    <property type="component" value="Unassembled WGS sequence"/>
</dbReference>
<evidence type="ECO:0000313" key="5">
    <source>
        <dbReference type="Proteomes" id="UP000553632"/>
    </source>
</evidence>
<proteinExistence type="predicted"/>
<keyword evidence="5" id="KW-1185">Reference proteome</keyword>
<organism evidence="3 5">
    <name type="scientific">Perkinsus olseni</name>
    <name type="common">Perkinsus atlanticus</name>
    <dbReference type="NCBI Taxonomy" id="32597"/>
    <lineage>
        <taxon>Eukaryota</taxon>
        <taxon>Sar</taxon>
        <taxon>Alveolata</taxon>
        <taxon>Perkinsozoa</taxon>
        <taxon>Perkinsea</taxon>
        <taxon>Perkinsida</taxon>
        <taxon>Perkinsidae</taxon>
        <taxon>Perkinsus</taxon>
    </lineage>
</organism>
<dbReference type="EMBL" id="JABANM010010798">
    <property type="protein sequence ID" value="KAF4738765.1"/>
    <property type="molecule type" value="Genomic_DNA"/>
</dbReference>
<protein>
    <submittedName>
        <fullName evidence="3">Uncharacterized protein</fullName>
    </submittedName>
</protein>
<evidence type="ECO:0000313" key="3">
    <source>
        <dbReference type="EMBL" id="KAF4754124.1"/>
    </source>
</evidence>
<dbReference type="EMBL" id="JABANP010000116">
    <property type="protein sequence ID" value="KAF4689760.1"/>
    <property type="molecule type" value="Genomic_DNA"/>
</dbReference>
<dbReference type="EMBL" id="JABANO010005074">
    <property type="protein sequence ID" value="KAF4754124.1"/>
    <property type="molecule type" value="Genomic_DNA"/>
</dbReference>
<evidence type="ECO:0000313" key="1">
    <source>
        <dbReference type="EMBL" id="KAF4689760.1"/>
    </source>
</evidence>
<gene>
    <name evidence="1" type="ORF">FOZ60_001187</name>
    <name evidence="2" type="ORF">FOZ62_002209</name>
    <name evidence="3" type="ORF">FOZ63_016883</name>
</gene>
<reference evidence="4 5" key="1">
    <citation type="submission" date="2020-04" db="EMBL/GenBank/DDBJ databases">
        <title>Perkinsus olseni comparative genomics.</title>
        <authorList>
            <person name="Bogema D.R."/>
        </authorList>
    </citation>
    <scope>NUCLEOTIDE SEQUENCE [LARGE SCALE GENOMIC DNA]</scope>
    <source>
        <strain evidence="1">00978-12</strain>
        <strain evidence="2">ATCC PRA-205</strain>
        <strain evidence="3 5">ATCC PRA-207</strain>
    </source>
</reference>
<accession>A0A7J6U8T6</accession>